<keyword evidence="2" id="KW-0812">Transmembrane</keyword>
<name>A0ABR2UTM6_9PEZI</name>
<accession>A0ABR2UTM6</accession>
<keyword evidence="2" id="KW-0472">Membrane</keyword>
<comment type="caution">
    <text evidence="4">The sequence shown here is derived from an EMBL/GenBank/DDBJ whole genome shotgun (WGS) entry which is preliminary data.</text>
</comment>
<feature type="signal peptide" evidence="3">
    <location>
        <begin position="1"/>
        <end position="21"/>
    </location>
</feature>
<dbReference type="Proteomes" id="UP001408356">
    <property type="component" value="Unassembled WGS sequence"/>
</dbReference>
<sequence length="455" mass="47934">MFIPRLLVAPFSLVFAGVLQATLVLPRDDDNADLSIVGSTTLVKAGEGSAPTAGEPADGIGTNKPTNAAINAPPELSLGPTPSPPGPLTALATKSIPASSTSTSATTLVVTTTPSATSISTATFGTFSTVVSLPPFTSPVETQSSIMPIGSPVPTAWTSDISLSTSDTPTSISPLTPSSTNTMSQTSGSKGGSNDRTLIITLSSVLSVVGLVIIAVSLYLCLRNRRRRAKLFNRGVTPIDDDEIATWKVNRTGNEKGGDRFTSRNSVTSNYTHRKAPSNSVIQYQSQIRPSIEISPRSPRSFTQKQSFEVPQTPQTAVLAVAPNARSGLTDETVPGDEPFVASPRRQVSKKLYKAPPNSPPIGHRLRVSRGSRSSSVRSFADAWYGDNTAISPRTSNDFHSANRIPSRVYSTSTAPPRLSFGEAGPFVSLSDNEPLTTVLSPPPLHRTEIGRAIG</sequence>
<keyword evidence="2" id="KW-1133">Transmembrane helix</keyword>
<feature type="compositionally biased region" description="Low complexity" evidence="1">
    <location>
        <begin position="162"/>
        <end position="180"/>
    </location>
</feature>
<evidence type="ECO:0000256" key="1">
    <source>
        <dbReference type="SAM" id="MobiDB-lite"/>
    </source>
</evidence>
<feature type="region of interest" description="Disordered" evidence="1">
    <location>
        <begin position="294"/>
        <end position="313"/>
    </location>
</feature>
<proteinExistence type="predicted"/>
<evidence type="ECO:0000313" key="4">
    <source>
        <dbReference type="EMBL" id="KAK9417823.1"/>
    </source>
</evidence>
<feature type="transmembrane region" description="Helical" evidence="2">
    <location>
        <begin position="198"/>
        <end position="222"/>
    </location>
</feature>
<protein>
    <submittedName>
        <fullName evidence="4">Uncharacterized protein</fullName>
    </submittedName>
</protein>
<evidence type="ECO:0000256" key="2">
    <source>
        <dbReference type="SAM" id="Phobius"/>
    </source>
</evidence>
<keyword evidence="3" id="KW-0732">Signal</keyword>
<feature type="compositionally biased region" description="Polar residues" evidence="1">
    <location>
        <begin position="181"/>
        <end position="192"/>
    </location>
</feature>
<gene>
    <name evidence="4" type="ORF">SUNI508_01580</name>
</gene>
<reference evidence="4 5" key="1">
    <citation type="journal article" date="2024" name="J. Plant Pathol.">
        <title>Sequence and assembly of the genome of Seiridium unicorne, isolate CBS 538.82, causal agent of cypress canker disease.</title>
        <authorList>
            <person name="Scali E."/>
            <person name="Rocca G.D."/>
            <person name="Danti R."/>
            <person name="Garbelotto M."/>
            <person name="Barberini S."/>
            <person name="Baroncelli R."/>
            <person name="Emiliani G."/>
        </authorList>
    </citation>
    <scope>NUCLEOTIDE SEQUENCE [LARGE SCALE GENOMIC DNA]</scope>
    <source>
        <strain evidence="4 5">BM-138-508</strain>
    </source>
</reference>
<evidence type="ECO:0000313" key="5">
    <source>
        <dbReference type="Proteomes" id="UP001408356"/>
    </source>
</evidence>
<feature type="compositionally biased region" description="Polar residues" evidence="1">
    <location>
        <begin position="302"/>
        <end position="313"/>
    </location>
</feature>
<dbReference type="EMBL" id="JARVKF010000396">
    <property type="protein sequence ID" value="KAK9417823.1"/>
    <property type="molecule type" value="Genomic_DNA"/>
</dbReference>
<evidence type="ECO:0000256" key="3">
    <source>
        <dbReference type="SAM" id="SignalP"/>
    </source>
</evidence>
<feature type="chain" id="PRO_5045557016" evidence="3">
    <location>
        <begin position="22"/>
        <end position="455"/>
    </location>
</feature>
<feature type="region of interest" description="Disordered" evidence="1">
    <location>
        <begin position="162"/>
        <end position="192"/>
    </location>
</feature>
<keyword evidence="5" id="KW-1185">Reference proteome</keyword>
<organism evidence="4 5">
    <name type="scientific">Seiridium unicorne</name>
    <dbReference type="NCBI Taxonomy" id="138068"/>
    <lineage>
        <taxon>Eukaryota</taxon>
        <taxon>Fungi</taxon>
        <taxon>Dikarya</taxon>
        <taxon>Ascomycota</taxon>
        <taxon>Pezizomycotina</taxon>
        <taxon>Sordariomycetes</taxon>
        <taxon>Xylariomycetidae</taxon>
        <taxon>Amphisphaeriales</taxon>
        <taxon>Sporocadaceae</taxon>
        <taxon>Seiridium</taxon>
    </lineage>
</organism>
<feature type="region of interest" description="Disordered" evidence="1">
    <location>
        <begin position="352"/>
        <end position="373"/>
    </location>
</feature>
<feature type="region of interest" description="Disordered" evidence="1">
    <location>
        <begin position="45"/>
        <end position="86"/>
    </location>
</feature>